<reference evidence="3 4" key="1">
    <citation type="submission" date="2019-02" db="EMBL/GenBank/DDBJ databases">
        <title>Prokaryotic population dynamics and viral predation in marine succession experiment using metagenomics: the confinement effect.</title>
        <authorList>
            <person name="Haro-Moreno J.M."/>
            <person name="Rodriguez-Valera F."/>
            <person name="Lopez-Perez M."/>
        </authorList>
    </citation>
    <scope>NUCLEOTIDE SEQUENCE [LARGE SCALE GENOMIC DNA]</scope>
    <source>
        <strain evidence="3">MED-G158</strain>
    </source>
</reference>
<evidence type="ECO:0000256" key="1">
    <source>
        <dbReference type="ARBA" id="ARBA00022679"/>
    </source>
</evidence>
<dbReference type="GO" id="GO:0016757">
    <property type="term" value="F:glycosyltransferase activity"/>
    <property type="evidence" value="ECO:0007669"/>
    <property type="project" value="TreeGrafter"/>
</dbReference>
<proteinExistence type="predicted"/>
<dbReference type="CDD" id="cd03801">
    <property type="entry name" value="GT4_PimA-like"/>
    <property type="match status" value="1"/>
</dbReference>
<dbReference type="PANTHER" id="PTHR46401">
    <property type="entry name" value="GLYCOSYLTRANSFERASE WBBK-RELATED"/>
    <property type="match status" value="1"/>
</dbReference>
<evidence type="ECO:0000313" key="4">
    <source>
        <dbReference type="Proteomes" id="UP000320404"/>
    </source>
</evidence>
<feature type="domain" description="Glycosyl transferase family 1" evidence="2">
    <location>
        <begin position="169"/>
        <end position="324"/>
    </location>
</feature>
<sequence length="349" mass="37648">MSNTSIYFAFPGDLDTASGGYHYDRRLIAELRELGLAVELVALPHCNFPLTEDARSQVVQVLAKIPDHATIIIDGLAYGVLDEVAAAEAERLLLIALCHHPLALETGHSERERQLLFESERRALGYARLTLVTSEHTRQILIDQFGMAPETVIVARPGTDRVEFAACEGNPPQLLTLASLTRRKAHDVLIEALASLSVLSWQARFVGSTVFDPDWAIQLQEQAARLGLSERIDFAGEVDDAQAEYKRADMFVLPSRYEGYGMVFAEAIAAGLPVVGASAGAVPEVVPPSAGLLVPPDDADALADALHRLLNGDTVREGLQAGARSAAASLPQWADSASIVAKALREVQR</sequence>
<gene>
    <name evidence="3" type="ORF">EVA69_06720</name>
</gene>
<comment type="caution">
    <text evidence="3">The sequence shown here is derived from an EMBL/GenBank/DDBJ whole genome shotgun (WGS) entry which is preliminary data.</text>
</comment>
<dbReference type="GO" id="GO:0009103">
    <property type="term" value="P:lipopolysaccharide biosynthetic process"/>
    <property type="evidence" value="ECO:0007669"/>
    <property type="project" value="TreeGrafter"/>
</dbReference>
<dbReference type="SUPFAM" id="SSF53756">
    <property type="entry name" value="UDP-Glycosyltransferase/glycogen phosphorylase"/>
    <property type="match status" value="1"/>
</dbReference>
<evidence type="ECO:0000259" key="2">
    <source>
        <dbReference type="Pfam" id="PF00534"/>
    </source>
</evidence>
<dbReference type="EMBL" id="SHAH01000127">
    <property type="protein sequence ID" value="RZO73392.1"/>
    <property type="molecule type" value="Genomic_DNA"/>
</dbReference>
<keyword evidence="1 3" id="KW-0808">Transferase</keyword>
<organism evidence="3 4">
    <name type="scientific">OM182 bacterium</name>
    <dbReference type="NCBI Taxonomy" id="2510334"/>
    <lineage>
        <taxon>Bacteria</taxon>
        <taxon>Pseudomonadati</taxon>
        <taxon>Pseudomonadota</taxon>
        <taxon>Gammaproteobacteria</taxon>
        <taxon>OMG group</taxon>
        <taxon>OM182 clade</taxon>
    </lineage>
</organism>
<dbReference type="AlphaFoldDB" id="A0A520RT20"/>
<dbReference type="Gene3D" id="3.40.50.2000">
    <property type="entry name" value="Glycogen Phosphorylase B"/>
    <property type="match status" value="2"/>
</dbReference>
<name>A0A520RT20_9GAMM</name>
<dbReference type="Pfam" id="PF00534">
    <property type="entry name" value="Glycos_transf_1"/>
    <property type="match status" value="1"/>
</dbReference>
<protein>
    <submittedName>
        <fullName evidence="3">Glycosyltransferase</fullName>
    </submittedName>
</protein>
<evidence type="ECO:0000313" key="3">
    <source>
        <dbReference type="EMBL" id="RZO73392.1"/>
    </source>
</evidence>
<dbReference type="PANTHER" id="PTHR46401:SF2">
    <property type="entry name" value="GLYCOSYLTRANSFERASE WBBK-RELATED"/>
    <property type="match status" value="1"/>
</dbReference>
<dbReference type="Proteomes" id="UP000320404">
    <property type="component" value="Unassembled WGS sequence"/>
</dbReference>
<dbReference type="InterPro" id="IPR001296">
    <property type="entry name" value="Glyco_trans_1"/>
</dbReference>
<accession>A0A520RT20</accession>